<evidence type="ECO:0000256" key="1">
    <source>
        <dbReference type="SAM" id="MobiDB-lite"/>
    </source>
</evidence>
<dbReference type="EMBL" id="PVWK01000083">
    <property type="protein sequence ID" value="PSB28036.1"/>
    <property type="molecule type" value="Genomic_DNA"/>
</dbReference>
<evidence type="ECO:0000313" key="4">
    <source>
        <dbReference type="Proteomes" id="UP000239576"/>
    </source>
</evidence>
<name>A0A2T1E5N0_9CYAN</name>
<comment type="caution">
    <text evidence="3">The sequence shown here is derived from an EMBL/GenBank/DDBJ whole genome shotgun (WGS) entry which is preliminary data.</text>
</comment>
<gene>
    <name evidence="3" type="ORF">C7B82_14375</name>
</gene>
<sequence>MLRCNVYPLDSLGSAMKVWITCFVLLFGATEALQWVQHFSLPLPIFILGGAFLAIASNYDKLTHLPFHLDYEKPETLKEEPPVARSLNVPQAPLQKTVRDSLRDHSGQRPISFTIRKPQQPEG</sequence>
<feature type="compositionally biased region" description="Basic and acidic residues" evidence="1">
    <location>
        <begin position="97"/>
        <end position="107"/>
    </location>
</feature>
<keyword evidence="2" id="KW-0472">Membrane</keyword>
<protein>
    <submittedName>
        <fullName evidence="3">Uncharacterized protein</fullName>
    </submittedName>
</protein>
<keyword evidence="2" id="KW-0812">Transmembrane</keyword>
<evidence type="ECO:0000313" key="3">
    <source>
        <dbReference type="EMBL" id="PSB28036.1"/>
    </source>
</evidence>
<reference evidence="3 4" key="2">
    <citation type="submission" date="2018-03" db="EMBL/GenBank/DDBJ databases">
        <title>The ancient ancestry and fast evolution of plastids.</title>
        <authorList>
            <person name="Moore K.R."/>
            <person name="Magnabosco C."/>
            <person name="Momper L."/>
            <person name="Gold D.A."/>
            <person name="Bosak T."/>
            <person name="Fournier G.P."/>
        </authorList>
    </citation>
    <scope>NUCLEOTIDE SEQUENCE [LARGE SCALE GENOMIC DNA]</scope>
    <source>
        <strain evidence="3 4">ULC18</strain>
    </source>
</reference>
<proteinExistence type="predicted"/>
<organism evidence="3 4">
    <name type="scientific">Stenomitos frigidus ULC18</name>
    <dbReference type="NCBI Taxonomy" id="2107698"/>
    <lineage>
        <taxon>Bacteria</taxon>
        <taxon>Bacillati</taxon>
        <taxon>Cyanobacteriota</taxon>
        <taxon>Cyanophyceae</taxon>
        <taxon>Leptolyngbyales</taxon>
        <taxon>Leptolyngbyaceae</taxon>
        <taxon>Stenomitos</taxon>
    </lineage>
</organism>
<feature type="transmembrane region" description="Helical" evidence="2">
    <location>
        <begin position="35"/>
        <end position="56"/>
    </location>
</feature>
<dbReference type="Proteomes" id="UP000239576">
    <property type="component" value="Unassembled WGS sequence"/>
</dbReference>
<feature type="transmembrane region" description="Helical" evidence="2">
    <location>
        <begin position="12"/>
        <end position="29"/>
    </location>
</feature>
<feature type="region of interest" description="Disordered" evidence="1">
    <location>
        <begin position="78"/>
        <end position="123"/>
    </location>
</feature>
<accession>A0A2T1E5N0</accession>
<keyword evidence="4" id="KW-1185">Reference proteome</keyword>
<evidence type="ECO:0000256" key="2">
    <source>
        <dbReference type="SAM" id="Phobius"/>
    </source>
</evidence>
<keyword evidence="2" id="KW-1133">Transmembrane helix</keyword>
<dbReference type="AlphaFoldDB" id="A0A2T1E5N0"/>
<reference evidence="4" key="1">
    <citation type="submission" date="2018-02" db="EMBL/GenBank/DDBJ databases">
        <authorList>
            <person name="Moore K."/>
            <person name="Momper L."/>
        </authorList>
    </citation>
    <scope>NUCLEOTIDE SEQUENCE [LARGE SCALE GENOMIC DNA]</scope>
    <source>
        <strain evidence="4">ULC18</strain>
    </source>
</reference>